<feature type="domain" description="DUF4440" evidence="1">
    <location>
        <begin position="21"/>
        <end position="125"/>
    </location>
</feature>
<dbReference type="Pfam" id="PF14534">
    <property type="entry name" value="DUF4440"/>
    <property type="match status" value="1"/>
</dbReference>
<dbReference type="SUPFAM" id="SSF54427">
    <property type="entry name" value="NTF2-like"/>
    <property type="match status" value="1"/>
</dbReference>
<evidence type="ECO:0000313" key="2">
    <source>
        <dbReference type="EMBL" id="SES64617.1"/>
    </source>
</evidence>
<evidence type="ECO:0000313" key="3">
    <source>
        <dbReference type="Proteomes" id="UP000198618"/>
    </source>
</evidence>
<gene>
    <name evidence="2" type="ORF">SAMN05216389_101231</name>
</gene>
<proteinExistence type="predicted"/>
<accession>A0A1H9Y870</accession>
<name>A0A1H9Y870_9BACI</name>
<dbReference type="InterPro" id="IPR032710">
    <property type="entry name" value="NTF2-like_dom_sf"/>
</dbReference>
<dbReference type="STRING" id="930131.SAMN05216389_101231"/>
<protein>
    <recommendedName>
        <fullName evidence="1">DUF4440 domain-containing protein</fullName>
    </recommendedName>
</protein>
<evidence type="ECO:0000259" key="1">
    <source>
        <dbReference type="Pfam" id="PF14534"/>
    </source>
</evidence>
<sequence length="134" mass="15746">MGKWDVQLLEFTQMHDNFLLDWQQAMVSGDTTALERMSDDYYVAFFNGGNEKPYLFNREEAVRGMQQSVKQVMGAKKKFENRIIRMKDSKSAVVFYEQVIEKNEHVLARLFTIESWELQAGKWVIVKEVEEPIS</sequence>
<dbReference type="InterPro" id="IPR027843">
    <property type="entry name" value="DUF4440"/>
</dbReference>
<organism evidence="2 3">
    <name type="scientific">Oceanobacillus limi</name>
    <dbReference type="NCBI Taxonomy" id="930131"/>
    <lineage>
        <taxon>Bacteria</taxon>
        <taxon>Bacillati</taxon>
        <taxon>Bacillota</taxon>
        <taxon>Bacilli</taxon>
        <taxon>Bacillales</taxon>
        <taxon>Bacillaceae</taxon>
        <taxon>Oceanobacillus</taxon>
    </lineage>
</organism>
<dbReference type="Proteomes" id="UP000198618">
    <property type="component" value="Unassembled WGS sequence"/>
</dbReference>
<dbReference type="EMBL" id="FOHE01000001">
    <property type="protein sequence ID" value="SES64617.1"/>
    <property type="molecule type" value="Genomic_DNA"/>
</dbReference>
<dbReference type="AlphaFoldDB" id="A0A1H9Y870"/>
<reference evidence="2 3" key="1">
    <citation type="submission" date="2016-10" db="EMBL/GenBank/DDBJ databases">
        <authorList>
            <person name="de Groot N.N."/>
        </authorList>
    </citation>
    <scope>NUCLEOTIDE SEQUENCE [LARGE SCALE GENOMIC DNA]</scope>
    <source>
        <strain evidence="2 3">IBRC-M 10780</strain>
    </source>
</reference>
<dbReference type="OrthoDB" id="4946632at2"/>
<dbReference type="Gene3D" id="3.10.450.50">
    <property type="match status" value="1"/>
</dbReference>
<dbReference type="RefSeq" id="WP_090865965.1">
    <property type="nucleotide sequence ID" value="NZ_FOHE01000001.1"/>
</dbReference>
<keyword evidence="3" id="KW-1185">Reference proteome</keyword>